<keyword evidence="3" id="KW-1133">Transmembrane helix</keyword>
<proteinExistence type="predicted"/>
<dbReference type="Proteomes" id="UP000266975">
    <property type="component" value="Unassembled WGS sequence"/>
</dbReference>
<dbReference type="CDD" id="cd07750">
    <property type="entry name" value="PolyPPase_VTC_like"/>
    <property type="match status" value="1"/>
</dbReference>
<evidence type="ECO:0000256" key="5">
    <source>
        <dbReference type="SAM" id="MobiDB-lite"/>
    </source>
</evidence>
<dbReference type="InterPro" id="IPR051572">
    <property type="entry name" value="VTC_Complex_Subunit"/>
</dbReference>
<accession>A0A3M8K500</accession>
<dbReference type="GO" id="GO:0012505">
    <property type="term" value="C:endomembrane system"/>
    <property type="evidence" value="ECO:0007669"/>
    <property type="project" value="UniProtKB-SubCell"/>
</dbReference>
<comment type="caution">
    <text evidence="7">The sequence shown here is derived from an EMBL/GenBank/DDBJ whole genome shotgun (WGS) entry which is preliminary data.</text>
</comment>
<evidence type="ECO:0000256" key="4">
    <source>
        <dbReference type="ARBA" id="ARBA00023136"/>
    </source>
</evidence>
<keyword evidence="2" id="KW-0812">Transmembrane</keyword>
<evidence type="ECO:0000313" key="8">
    <source>
        <dbReference type="Proteomes" id="UP000266975"/>
    </source>
</evidence>
<dbReference type="PANTHER" id="PTHR46140">
    <property type="entry name" value="VACUOLAR TRANSPORTER CHAPERONE 1-RELATED"/>
    <property type="match status" value="1"/>
</dbReference>
<organism evidence="7 8">
    <name type="scientific">Corynebacterium alimapuense</name>
    <dbReference type="NCBI Taxonomy" id="1576874"/>
    <lineage>
        <taxon>Bacteria</taxon>
        <taxon>Bacillati</taxon>
        <taxon>Actinomycetota</taxon>
        <taxon>Actinomycetes</taxon>
        <taxon>Mycobacteriales</taxon>
        <taxon>Corynebacteriaceae</taxon>
        <taxon>Corynebacterium</taxon>
    </lineage>
</organism>
<comment type="subcellular location">
    <subcellularLocation>
        <location evidence="1">Endomembrane system</location>
        <topology evidence="1">Multi-pass membrane protein</topology>
    </subcellularLocation>
</comment>
<keyword evidence="4" id="KW-0472">Membrane</keyword>
<dbReference type="GO" id="GO:0006799">
    <property type="term" value="P:polyphosphate biosynthetic process"/>
    <property type="evidence" value="ECO:0007669"/>
    <property type="project" value="UniProtKB-ARBA"/>
</dbReference>
<dbReference type="EMBL" id="PTJO01000006">
    <property type="protein sequence ID" value="RNE48276.1"/>
    <property type="molecule type" value="Genomic_DNA"/>
</dbReference>
<dbReference type="OrthoDB" id="9800181at2"/>
<dbReference type="InterPro" id="IPR018966">
    <property type="entry name" value="VTC_domain"/>
</dbReference>
<dbReference type="SUPFAM" id="SSF55154">
    <property type="entry name" value="CYTH-like phosphatases"/>
    <property type="match status" value="1"/>
</dbReference>
<feature type="domain" description="VTC" evidence="6">
    <location>
        <begin position="34"/>
        <end position="275"/>
    </location>
</feature>
<protein>
    <submittedName>
        <fullName evidence="7">Vacuolar transporter</fullName>
    </submittedName>
</protein>
<name>A0A3M8K500_9CORY</name>
<evidence type="ECO:0000259" key="6">
    <source>
        <dbReference type="Pfam" id="PF09359"/>
    </source>
</evidence>
<dbReference type="RefSeq" id="WP_123048849.1">
    <property type="nucleotide sequence ID" value="NZ_PTJO01000006.1"/>
</dbReference>
<evidence type="ECO:0000313" key="7">
    <source>
        <dbReference type="EMBL" id="RNE48276.1"/>
    </source>
</evidence>
<dbReference type="InterPro" id="IPR042267">
    <property type="entry name" value="VTC_sf"/>
</dbReference>
<feature type="region of interest" description="Disordered" evidence="5">
    <location>
        <begin position="1"/>
        <end position="26"/>
    </location>
</feature>
<dbReference type="Gene3D" id="3.20.100.30">
    <property type="entry name" value="VTC, catalytic tunnel domain"/>
    <property type="match status" value="1"/>
</dbReference>
<evidence type="ECO:0000256" key="2">
    <source>
        <dbReference type="ARBA" id="ARBA00022692"/>
    </source>
</evidence>
<evidence type="ECO:0000256" key="3">
    <source>
        <dbReference type="ARBA" id="ARBA00022989"/>
    </source>
</evidence>
<gene>
    <name evidence="7" type="ORF">C5L39_09885</name>
</gene>
<dbReference type="InterPro" id="IPR033469">
    <property type="entry name" value="CYTH-like_dom_sf"/>
</dbReference>
<dbReference type="AlphaFoldDB" id="A0A3M8K500"/>
<evidence type="ECO:0000256" key="1">
    <source>
        <dbReference type="ARBA" id="ARBA00004127"/>
    </source>
</evidence>
<keyword evidence="8" id="KW-1185">Reference proteome</keyword>
<dbReference type="PANTHER" id="PTHR46140:SF1">
    <property type="entry name" value="VACUOLAR TRANSPORTER CHAPERONE COMPLEX SUBUNIT 4-RELATED"/>
    <property type="match status" value="1"/>
</dbReference>
<sequence length="291" mass="32719">MSTSLTGRYATPERTKTGAKETASPAPVSPHLFNRFEIKYLVAEEDIPRLRDSLTQRLDFDPLSPEGGYRVESLYFDSPDLRFYYEKIEGLKFRRKLRIRRYGDGVATADSQVSVEIKQRVNKVTQKRRLNLGFADAMALCDASGESVGYQALPEDLIPKLPERDHALVNEISAFVVNNRLRPIATTTYKREAFAGKDAESGARVTIDHGVSGRDRDFLLGDPDAENRPTVDQRFAVVEIKADERVPFWLTDLTAHHGMSVIRMSKYCNSVEAFHLRPASAIGSVDPIHFA</sequence>
<dbReference type="Pfam" id="PF09359">
    <property type="entry name" value="VTC"/>
    <property type="match status" value="1"/>
</dbReference>
<reference evidence="7 8" key="1">
    <citation type="submission" date="2018-02" db="EMBL/GenBank/DDBJ databases">
        <title>Corynebacterium alimpuense sp. nov., a marine obligate actinomycete isolated from sediments of Valparaiso bay, Chile.</title>
        <authorList>
            <person name="Claverias F."/>
            <person name="Gonzales-Siles L."/>
            <person name="Salva-Serra F."/>
            <person name="Inganaes E."/>
            <person name="Molin K."/>
            <person name="Cumsille A."/>
            <person name="Undabarrena A."/>
            <person name="Couve E."/>
            <person name="Moore E.R.B."/>
            <person name="Gomila M."/>
            <person name="Camara B."/>
        </authorList>
    </citation>
    <scope>NUCLEOTIDE SEQUENCE [LARGE SCALE GENOMIC DNA]</scope>
    <source>
        <strain evidence="7 8">CCUG 69366</strain>
    </source>
</reference>